<dbReference type="PANTHER" id="PTHR46832:SF1">
    <property type="entry name" value="5'-METHYLTHIOADENOSINE_S-ADENOSYLHOMOCYSTEINE NUCLEOSIDASE"/>
    <property type="match status" value="1"/>
</dbReference>
<keyword evidence="3" id="KW-0028">Amino-acid biosynthesis</keyword>
<keyword evidence="5" id="KW-0486">Methionine biosynthesis</keyword>
<keyword evidence="8" id="KW-1185">Reference proteome</keyword>
<dbReference type="PANTHER" id="PTHR46832">
    <property type="entry name" value="5'-METHYLTHIOADENOSINE/S-ADENOSYLHOMOCYSTEINE NUCLEOSIDASE"/>
    <property type="match status" value="1"/>
</dbReference>
<organism evidence="7 8">
    <name type="scientific">Phenylobacterium koreense</name>
    <dbReference type="NCBI Taxonomy" id="266125"/>
    <lineage>
        <taxon>Bacteria</taxon>
        <taxon>Pseudomonadati</taxon>
        <taxon>Pseudomonadota</taxon>
        <taxon>Alphaproteobacteria</taxon>
        <taxon>Caulobacterales</taxon>
        <taxon>Caulobacteraceae</taxon>
        <taxon>Phenylobacterium</taxon>
    </lineage>
</organism>
<dbReference type="InterPro" id="IPR035994">
    <property type="entry name" value="Nucleoside_phosphorylase_sf"/>
</dbReference>
<gene>
    <name evidence="7" type="ORF">ABID41_002494</name>
</gene>
<dbReference type="RefSeq" id="WP_331933009.1">
    <property type="nucleotide sequence ID" value="NZ_JBEPLU010000002.1"/>
</dbReference>
<dbReference type="Gene3D" id="3.40.50.1580">
    <property type="entry name" value="Nucleoside phosphorylase domain"/>
    <property type="match status" value="1"/>
</dbReference>
<comment type="caution">
    <text evidence="7">The sequence shown here is derived from an EMBL/GenBank/DDBJ whole genome shotgun (WGS) entry which is preliminary data.</text>
</comment>
<dbReference type="InterPro" id="IPR000845">
    <property type="entry name" value="Nucleoside_phosphorylase_d"/>
</dbReference>
<comment type="pathway">
    <text evidence="1">Amino-acid biosynthesis; L-methionine biosynthesis via salvage pathway; S-methyl-5-thio-alpha-D-ribose 1-phosphate from S-methyl-5'-thioadenosine (hydrolase route): step 1/2.</text>
</comment>
<dbReference type="Proteomes" id="UP001549110">
    <property type="component" value="Unassembled WGS sequence"/>
</dbReference>
<keyword evidence="4 7" id="KW-0378">Hydrolase</keyword>
<evidence type="ECO:0000256" key="3">
    <source>
        <dbReference type="ARBA" id="ARBA00022605"/>
    </source>
</evidence>
<accession>A0ABV2EL91</accession>
<dbReference type="CDD" id="cd09008">
    <property type="entry name" value="MTAN"/>
    <property type="match status" value="1"/>
</dbReference>
<evidence type="ECO:0000313" key="7">
    <source>
        <dbReference type="EMBL" id="MET3527376.1"/>
    </source>
</evidence>
<sequence>MYAVLCATSEEMTALRAVLRTEGEAERHGPTAVWRGRFAGEEIVLAQAGIGKVNAAAAATLLLSAFGARGLIFSGVAGGLNPALEVGAVLLAERLAVHDYGIISAGRFTATDYGVIPVGAPELSTLKPVSEEVQGALRRLARTLGARSSISPRLGGIVTADYFLNCGQTRDELHERLGADAIDMESGAVAVVTQAWSRPLYVIRTLSDLAGEDSHVTYGEMAAMAARNSALCVEALLEILAEPPIRGL</sequence>
<evidence type="ECO:0000256" key="5">
    <source>
        <dbReference type="ARBA" id="ARBA00023167"/>
    </source>
</evidence>
<dbReference type="EC" id="3.2.2.9" evidence="2"/>
<proteinExistence type="predicted"/>
<dbReference type="SUPFAM" id="SSF53167">
    <property type="entry name" value="Purine and uridine phosphorylases"/>
    <property type="match status" value="1"/>
</dbReference>
<protein>
    <recommendedName>
        <fullName evidence="2">adenosylhomocysteine nucleosidase</fullName>
        <ecNumber evidence="2">3.2.2.9</ecNumber>
    </recommendedName>
</protein>
<keyword evidence="7" id="KW-0326">Glycosidase</keyword>
<name>A0ABV2EL91_9CAUL</name>
<dbReference type="EMBL" id="JBEPLU010000002">
    <property type="protein sequence ID" value="MET3527376.1"/>
    <property type="molecule type" value="Genomic_DNA"/>
</dbReference>
<dbReference type="Pfam" id="PF01048">
    <property type="entry name" value="PNP_UDP_1"/>
    <property type="match status" value="1"/>
</dbReference>
<reference evidence="7 8" key="1">
    <citation type="submission" date="2024-06" db="EMBL/GenBank/DDBJ databases">
        <title>Genomic Encyclopedia of Type Strains, Phase IV (KMG-IV): sequencing the most valuable type-strain genomes for metagenomic binning, comparative biology and taxonomic classification.</title>
        <authorList>
            <person name="Goeker M."/>
        </authorList>
    </citation>
    <scope>NUCLEOTIDE SEQUENCE [LARGE SCALE GENOMIC DNA]</scope>
    <source>
        <strain evidence="7 8">DSM 17809</strain>
    </source>
</reference>
<evidence type="ECO:0000313" key="8">
    <source>
        <dbReference type="Proteomes" id="UP001549110"/>
    </source>
</evidence>
<dbReference type="InterPro" id="IPR010049">
    <property type="entry name" value="MTA_SAH_Nsdase"/>
</dbReference>
<evidence type="ECO:0000259" key="6">
    <source>
        <dbReference type="Pfam" id="PF01048"/>
    </source>
</evidence>
<evidence type="ECO:0000256" key="4">
    <source>
        <dbReference type="ARBA" id="ARBA00022801"/>
    </source>
</evidence>
<evidence type="ECO:0000256" key="1">
    <source>
        <dbReference type="ARBA" id="ARBA00004945"/>
    </source>
</evidence>
<dbReference type="GO" id="GO:0008782">
    <property type="term" value="F:adenosylhomocysteine nucleosidase activity"/>
    <property type="evidence" value="ECO:0007669"/>
    <property type="project" value="UniProtKB-EC"/>
</dbReference>
<dbReference type="NCBIfam" id="TIGR01704">
    <property type="entry name" value="MTA_SAH-Nsdase"/>
    <property type="match status" value="1"/>
</dbReference>
<evidence type="ECO:0000256" key="2">
    <source>
        <dbReference type="ARBA" id="ARBA00011974"/>
    </source>
</evidence>
<feature type="domain" description="Nucleoside phosphorylase" evidence="6">
    <location>
        <begin position="2"/>
        <end position="238"/>
    </location>
</feature>